<evidence type="ECO:0000313" key="2">
    <source>
        <dbReference type="EMBL" id="BAR58915.1"/>
    </source>
</evidence>
<sequence>MLVIDTNTSYRGFGPWLKSQGVTAVGRYYGATTNSKDLLDAQEAIELCRNGMQIFVVFEDASRPNLNLTADQGTADAKIALKMAGDIGQPPGSAIYFSVEGDYGQGDVSDIENYWSGITAKIAGRYALGVYGSGFVCSTLLSKHACKYTWVAAASTGWNGTCNYFGGKTPMWHLAQVPPLDMNWTDQATGKTLSVDIDLTNPPRHNGDFGGFVVPLPVF</sequence>
<gene>
    <name evidence="2" type="ORF">NK6_5758</name>
</gene>
<reference evidence="2 3" key="1">
    <citation type="submission" date="2014-11" db="EMBL/GenBank/DDBJ databases">
        <title>Symbiosis island explosion on the genome of extra-slow-growing strains of soybean bradyrhizobia with massive insertion sequences.</title>
        <authorList>
            <person name="Iida T."/>
            <person name="Minamisawa K."/>
        </authorList>
    </citation>
    <scope>NUCLEOTIDE SEQUENCE [LARGE SCALE GENOMIC DNA]</scope>
    <source>
        <strain evidence="2 3">NK6</strain>
    </source>
</reference>
<dbReference type="Pfam" id="PF08924">
    <property type="entry name" value="Rv2525c_GlyHyd-like"/>
    <property type="match status" value="1"/>
</dbReference>
<organism evidence="2 3">
    <name type="scientific">Bradyrhizobium diazoefficiens</name>
    <dbReference type="NCBI Taxonomy" id="1355477"/>
    <lineage>
        <taxon>Bacteria</taxon>
        <taxon>Pseudomonadati</taxon>
        <taxon>Pseudomonadota</taxon>
        <taxon>Alphaproteobacteria</taxon>
        <taxon>Hyphomicrobiales</taxon>
        <taxon>Nitrobacteraceae</taxon>
        <taxon>Bradyrhizobium</taxon>
    </lineage>
</organism>
<proteinExistence type="predicted"/>
<evidence type="ECO:0000259" key="1">
    <source>
        <dbReference type="Pfam" id="PF08924"/>
    </source>
</evidence>
<dbReference type="Gene3D" id="3.20.20.80">
    <property type="entry name" value="Glycosidases"/>
    <property type="match status" value="1"/>
</dbReference>
<dbReference type="Proteomes" id="UP000063308">
    <property type="component" value="Chromosome"/>
</dbReference>
<feature type="domain" description="Rv2525c-like glycoside hydrolase-like" evidence="1">
    <location>
        <begin position="17"/>
        <end position="164"/>
    </location>
</feature>
<dbReference type="SUPFAM" id="SSF51445">
    <property type="entry name" value="(Trans)glycosidases"/>
    <property type="match status" value="1"/>
</dbReference>
<name>A0A0E3VVC4_9BRAD</name>
<dbReference type="EMBL" id="AP014685">
    <property type="protein sequence ID" value="BAR58915.1"/>
    <property type="molecule type" value="Genomic_DNA"/>
</dbReference>
<evidence type="ECO:0000313" key="3">
    <source>
        <dbReference type="Proteomes" id="UP000063308"/>
    </source>
</evidence>
<protein>
    <recommendedName>
        <fullName evidence="1">Rv2525c-like glycoside hydrolase-like domain-containing protein</fullName>
    </recommendedName>
</protein>
<dbReference type="AlphaFoldDB" id="A0A0E3VVC4"/>
<dbReference type="InterPro" id="IPR015020">
    <property type="entry name" value="Rv2525c-like_Glyco_Hydro-like"/>
</dbReference>
<accession>A0A0E3VVC4</accession>
<dbReference type="InterPro" id="IPR017853">
    <property type="entry name" value="GH"/>
</dbReference>